<protein>
    <submittedName>
        <fullName evidence="2">FIG040338: Glycosyl transferase</fullName>
    </submittedName>
</protein>
<dbReference type="InterPro" id="IPR017522">
    <property type="entry name" value="Sugar_tfrase_PEP-CTERM_Stp2"/>
</dbReference>
<dbReference type="PANTHER" id="PTHR45947:SF14">
    <property type="entry name" value="SLL1723 PROTEIN"/>
    <property type="match status" value="1"/>
</dbReference>
<keyword evidence="2" id="KW-0808">Transferase</keyword>
<dbReference type="Gene3D" id="3.40.50.2000">
    <property type="entry name" value="Glycogen Phosphorylase B"/>
    <property type="match status" value="2"/>
</dbReference>
<organism evidence="2">
    <name type="scientific">hydrothermal vent metagenome</name>
    <dbReference type="NCBI Taxonomy" id="652676"/>
    <lineage>
        <taxon>unclassified sequences</taxon>
        <taxon>metagenomes</taxon>
        <taxon>ecological metagenomes</taxon>
    </lineage>
</organism>
<dbReference type="SUPFAM" id="SSF53756">
    <property type="entry name" value="UDP-Glycosyltransferase/glycogen phosphorylase"/>
    <property type="match status" value="1"/>
</dbReference>
<dbReference type="Pfam" id="PF13439">
    <property type="entry name" value="Glyco_transf_4"/>
    <property type="match status" value="1"/>
</dbReference>
<evidence type="ECO:0000259" key="1">
    <source>
        <dbReference type="Pfam" id="PF13439"/>
    </source>
</evidence>
<dbReference type="PANTHER" id="PTHR45947">
    <property type="entry name" value="SULFOQUINOVOSYL TRANSFERASE SQD2"/>
    <property type="match status" value="1"/>
</dbReference>
<dbReference type="AlphaFoldDB" id="A0A3B1AU50"/>
<dbReference type="Pfam" id="PF13692">
    <property type="entry name" value="Glyco_trans_1_4"/>
    <property type="match status" value="1"/>
</dbReference>
<dbReference type="GO" id="GO:0016757">
    <property type="term" value="F:glycosyltransferase activity"/>
    <property type="evidence" value="ECO:0007669"/>
    <property type="project" value="TreeGrafter"/>
</dbReference>
<dbReference type="InterPro" id="IPR028098">
    <property type="entry name" value="Glyco_trans_4-like_N"/>
</dbReference>
<proteinExistence type="predicted"/>
<gene>
    <name evidence="2" type="ORF">MNBD_GAMMA19-2321</name>
</gene>
<evidence type="ECO:0000313" key="2">
    <source>
        <dbReference type="EMBL" id="VAX03334.1"/>
    </source>
</evidence>
<sequence>MTKSFSVNIEEASEEMKAQHTLAIRVPLIVHIIFRLDVGGLENGLVNLINRTPPGRYRHAVICLTEYTHFKQRILSDDVPFFALHKREGIDYKMYLDLWKLLRKLRPDIVHTRNLAAMEGLAPALLAGVRCRVHGEHGREMDLNSSEWKYALLRRLFRPLVHKYIPLSQDLESWLRDSIGVPDKKMAQIYNGVSLDTFSPAVPVRENLPLENFATADCLVIGTVGRLAAIKDQANLARAFVKLLDVVPDGRKKLRLAIIGDGPLKAEVSDILEKANAADLAWLPGSLDNIPQLMRCFDVFVLPSKSEGISNTILEAMASGLPVVATRVGGNPELVEEGITGELVPAENPAALATVLQSYVDDKTKQQKQGRAGRARVEQQFSIENMVNEYLTVYSDLLAAKH</sequence>
<dbReference type="NCBIfam" id="TIGR03088">
    <property type="entry name" value="stp2"/>
    <property type="match status" value="1"/>
</dbReference>
<name>A0A3B1AU50_9ZZZZ</name>
<reference evidence="2" key="1">
    <citation type="submission" date="2018-06" db="EMBL/GenBank/DDBJ databases">
        <authorList>
            <person name="Zhirakovskaya E."/>
        </authorList>
    </citation>
    <scope>NUCLEOTIDE SEQUENCE</scope>
</reference>
<dbReference type="InterPro" id="IPR050194">
    <property type="entry name" value="Glycosyltransferase_grp1"/>
</dbReference>
<accession>A0A3B1AU50</accession>
<feature type="domain" description="Glycosyltransferase subfamily 4-like N-terminal" evidence="1">
    <location>
        <begin position="38"/>
        <end position="196"/>
    </location>
</feature>
<dbReference type="EMBL" id="UOFV01000389">
    <property type="protein sequence ID" value="VAX03334.1"/>
    <property type="molecule type" value="Genomic_DNA"/>
</dbReference>